<evidence type="ECO:0000313" key="4">
    <source>
        <dbReference type="Proteomes" id="UP001079535"/>
    </source>
</evidence>
<dbReference type="Proteomes" id="UP001079535">
    <property type="component" value="Unassembled WGS sequence"/>
</dbReference>
<dbReference type="AlphaFoldDB" id="A0A9Q4F259"/>
<comment type="caution">
    <text evidence="3">The sequence shown here is derived from an EMBL/GenBank/DDBJ whole genome shotgun (WGS) entry which is preliminary data.</text>
</comment>
<accession>A0A9Q4F259</accession>
<dbReference type="RefSeq" id="WP_268802734.1">
    <property type="nucleotide sequence ID" value="NZ_JAPRAW010000021.1"/>
</dbReference>
<evidence type="ECO:0000259" key="2">
    <source>
        <dbReference type="PROSITE" id="PS50975"/>
    </source>
</evidence>
<gene>
    <name evidence="3" type="ORF">OZZ17_13130</name>
</gene>
<organism evidence="3 4">
    <name type="scientific">Mediterraneibacter gnavus</name>
    <name type="common">Ruminococcus gnavus</name>
    <dbReference type="NCBI Taxonomy" id="33038"/>
    <lineage>
        <taxon>Bacteria</taxon>
        <taxon>Bacillati</taxon>
        <taxon>Bacillota</taxon>
        <taxon>Clostridia</taxon>
        <taxon>Lachnospirales</taxon>
        <taxon>Lachnospiraceae</taxon>
        <taxon>Mediterraneibacter</taxon>
    </lineage>
</organism>
<protein>
    <recommendedName>
        <fullName evidence="2">ATP-grasp domain-containing protein</fullName>
    </recommendedName>
</protein>
<dbReference type="GO" id="GO:0046872">
    <property type="term" value="F:metal ion binding"/>
    <property type="evidence" value="ECO:0007669"/>
    <property type="project" value="InterPro"/>
</dbReference>
<dbReference type="GO" id="GO:0005524">
    <property type="term" value="F:ATP binding"/>
    <property type="evidence" value="ECO:0007669"/>
    <property type="project" value="UniProtKB-UniRule"/>
</dbReference>
<reference evidence="3" key="1">
    <citation type="submission" date="2022-11" db="EMBL/GenBank/DDBJ databases">
        <title>Temperate bacteriophages infecting mucin-degrading bacterium Ruminococcus gnavus from the human gut.</title>
        <authorList>
            <person name="Buttimer C."/>
        </authorList>
    </citation>
    <scope>NUCLEOTIDE SEQUENCE</scope>
    <source>
        <strain evidence="3">CCUG 49994</strain>
    </source>
</reference>
<keyword evidence="1" id="KW-0547">Nucleotide-binding</keyword>
<feature type="domain" description="ATP-grasp" evidence="2">
    <location>
        <begin position="118"/>
        <end position="305"/>
    </location>
</feature>
<dbReference type="Gene3D" id="3.30.470.20">
    <property type="entry name" value="ATP-grasp fold, B domain"/>
    <property type="match status" value="1"/>
</dbReference>
<dbReference type="InterPro" id="IPR011761">
    <property type="entry name" value="ATP-grasp"/>
</dbReference>
<proteinExistence type="predicted"/>
<keyword evidence="1" id="KW-0067">ATP-binding</keyword>
<dbReference type="EMBL" id="JAPRAY010000018">
    <property type="protein sequence ID" value="MCZ0668475.1"/>
    <property type="molecule type" value="Genomic_DNA"/>
</dbReference>
<evidence type="ECO:0000313" key="3">
    <source>
        <dbReference type="EMBL" id="MCZ0668475.1"/>
    </source>
</evidence>
<dbReference type="PROSITE" id="PS50975">
    <property type="entry name" value="ATP_GRASP"/>
    <property type="match status" value="1"/>
</dbReference>
<dbReference type="SUPFAM" id="SSF56059">
    <property type="entry name" value="Glutathione synthetase ATP-binding domain-like"/>
    <property type="match status" value="1"/>
</dbReference>
<name>A0A9Q4F259_MEDGN</name>
<evidence type="ECO:0000256" key="1">
    <source>
        <dbReference type="PROSITE-ProRule" id="PRU00409"/>
    </source>
</evidence>
<sequence>MRKIAIVITEDHYNALGVIRSLGQKKIPVYLLLTTAKGKTYTDKSKYVTEVQFVSHDAKSIIDMIGKYSKNNSECYIYPLSDFSAELIDQNYDKFNTNVICPNMKGKMNYFQNKMNSKQLAEKHGMKTAPSLLLQIGSPFIWEIFPAIIKPVISQEGIKGDITIVDSLEELIVVVGEFEKKGYQQVLIEEYLTGKDEHMVEVLGYSCKEKVFIDGIIKKIREYPMGKGSTSFAEIVHMHEGLNLDSVISFIKETRFDGLFDMEFKYVNGTCYFIECNYRNGAPSYALTQVGCNLPYNWMMSRANGKFESIKYSDKQMFFMCEQTDLLNALKRELPLKEWINQYRKANKIFMIKDDLKPVFNYYISFLKMLVVKLCRRR</sequence>